<organism evidence="1 2">
    <name type="scientific">Takifugu bimaculatus</name>
    <dbReference type="NCBI Taxonomy" id="433685"/>
    <lineage>
        <taxon>Eukaryota</taxon>
        <taxon>Metazoa</taxon>
        <taxon>Chordata</taxon>
        <taxon>Craniata</taxon>
        <taxon>Vertebrata</taxon>
        <taxon>Euteleostomi</taxon>
        <taxon>Actinopterygii</taxon>
        <taxon>Neopterygii</taxon>
        <taxon>Teleostei</taxon>
        <taxon>Neoteleostei</taxon>
        <taxon>Acanthomorphata</taxon>
        <taxon>Eupercaria</taxon>
        <taxon>Tetraodontiformes</taxon>
        <taxon>Tetradontoidea</taxon>
        <taxon>Tetraodontidae</taxon>
        <taxon>Takifugu</taxon>
    </lineage>
</organism>
<evidence type="ECO:0000313" key="1">
    <source>
        <dbReference type="EMBL" id="TNM96394.1"/>
    </source>
</evidence>
<gene>
    <name evidence="1" type="ORF">fugu_016055</name>
</gene>
<keyword evidence="2" id="KW-1185">Reference proteome</keyword>
<name>A0A4Z2BW26_9TELE</name>
<evidence type="ECO:0000313" key="2">
    <source>
        <dbReference type="Proteomes" id="UP000516260"/>
    </source>
</evidence>
<dbReference type="Proteomes" id="UP000516260">
    <property type="component" value="Chromosome 17"/>
</dbReference>
<reference evidence="1 2" key="1">
    <citation type="submission" date="2019-04" db="EMBL/GenBank/DDBJ databases">
        <title>The sequence and de novo assembly of Takifugu bimaculatus genome using PacBio and Hi-C technologies.</title>
        <authorList>
            <person name="Xu P."/>
            <person name="Liu B."/>
            <person name="Zhou Z."/>
        </authorList>
    </citation>
    <scope>NUCLEOTIDE SEQUENCE [LARGE SCALE GENOMIC DNA]</scope>
    <source>
        <strain evidence="1">TB-2018</strain>
        <tissue evidence="1">Muscle</tissue>
    </source>
</reference>
<comment type="caution">
    <text evidence="1">The sequence shown here is derived from an EMBL/GenBank/DDBJ whole genome shotgun (WGS) entry which is preliminary data.</text>
</comment>
<proteinExistence type="predicted"/>
<accession>A0A4Z2BW26</accession>
<dbReference type="AlphaFoldDB" id="A0A4Z2BW26"/>
<dbReference type="EMBL" id="SWLE01000009">
    <property type="protein sequence ID" value="TNM96394.1"/>
    <property type="molecule type" value="Genomic_DNA"/>
</dbReference>
<sequence length="122" mass="12875">MKDSVETSCGRIVTSVKSRTDIRGILLPSDGKTHTKVKVNSSQHWDSSGAHPACVAAGLLAAPPAETTGGGLLQPVTASCSAGQIQVHVLPLLQTRLQSQGSVFTQFDCNISCRHRRRPLSG</sequence>
<protein>
    <submittedName>
        <fullName evidence="1">Uncharacterized protein</fullName>
    </submittedName>
</protein>